<evidence type="ECO:0000256" key="1">
    <source>
        <dbReference type="ARBA" id="ARBA00008467"/>
    </source>
</evidence>
<dbReference type="Proteomes" id="UP000060487">
    <property type="component" value="Unassembled WGS sequence"/>
</dbReference>
<keyword evidence="5" id="KW-0012">Acyltransferase</keyword>
<dbReference type="InterPro" id="IPR000794">
    <property type="entry name" value="Beta-ketoacyl_synthase"/>
</dbReference>
<reference evidence="5 6" key="1">
    <citation type="submission" date="2015-11" db="EMBL/GenBank/DDBJ databases">
        <authorList>
            <person name="Lin W."/>
        </authorList>
    </citation>
    <scope>NUCLEOTIDE SEQUENCE [LARGE SCALE GENOMIC DNA]</scope>
    <source>
        <strain evidence="5 6">HCH-1</strain>
    </source>
</reference>
<name>A0ABR5SGS0_9BACT</name>
<comment type="similarity">
    <text evidence="1 3">Belongs to the thiolase-like superfamily. Beta-ketoacyl-ACP synthases family.</text>
</comment>
<dbReference type="PROSITE" id="PS52004">
    <property type="entry name" value="KS3_2"/>
    <property type="match status" value="1"/>
</dbReference>
<evidence type="ECO:0000259" key="4">
    <source>
        <dbReference type="PROSITE" id="PS52004"/>
    </source>
</evidence>
<accession>A0ABR5SGS0</accession>
<dbReference type="InterPro" id="IPR016039">
    <property type="entry name" value="Thiolase-like"/>
</dbReference>
<evidence type="ECO:0000313" key="6">
    <source>
        <dbReference type="Proteomes" id="UP000060487"/>
    </source>
</evidence>
<protein>
    <submittedName>
        <fullName evidence="5">3-oxoacyl-[acyl-carrier-protein] synthase 2</fullName>
        <ecNumber evidence="5">2.3.1.179</ecNumber>
    </submittedName>
</protein>
<evidence type="ECO:0000256" key="2">
    <source>
        <dbReference type="ARBA" id="ARBA00022679"/>
    </source>
</evidence>
<dbReference type="Pfam" id="PF02801">
    <property type="entry name" value="Ketoacyl-synt_C"/>
    <property type="match status" value="1"/>
</dbReference>
<dbReference type="InterPro" id="IPR014030">
    <property type="entry name" value="Ketoacyl_synth_N"/>
</dbReference>
<dbReference type="RefSeq" id="WP_085052222.1">
    <property type="nucleotide sequence ID" value="NZ_LNQR01000058.1"/>
</dbReference>
<dbReference type="Gene3D" id="3.40.47.10">
    <property type="match status" value="1"/>
</dbReference>
<dbReference type="PANTHER" id="PTHR11712:SF336">
    <property type="entry name" value="3-OXOACYL-[ACYL-CARRIER-PROTEIN] SYNTHASE, MITOCHONDRIAL"/>
    <property type="match status" value="1"/>
</dbReference>
<organism evidence="5 6">
    <name type="scientific">Candidatus Magnetominusculus xianensis</name>
    <dbReference type="NCBI Taxonomy" id="1748249"/>
    <lineage>
        <taxon>Bacteria</taxon>
        <taxon>Pseudomonadati</taxon>
        <taxon>Nitrospirota</taxon>
        <taxon>Nitrospiria</taxon>
        <taxon>Nitrospirales</taxon>
        <taxon>Nitrospiraceae</taxon>
        <taxon>Candidatus Magnetominusculus</taxon>
    </lineage>
</organism>
<dbReference type="PANTHER" id="PTHR11712">
    <property type="entry name" value="POLYKETIDE SYNTHASE-RELATED"/>
    <property type="match status" value="1"/>
</dbReference>
<dbReference type="EC" id="2.3.1.179" evidence="5"/>
<dbReference type="Pfam" id="PF00109">
    <property type="entry name" value="ketoacyl-synt"/>
    <property type="match status" value="1"/>
</dbReference>
<dbReference type="InterPro" id="IPR020841">
    <property type="entry name" value="PKS_Beta-ketoAc_synthase_dom"/>
</dbReference>
<dbReference type="SUPFAM" id="SSF53901">
    <property type="entry name" value="Thiolase-like"/>
    <property type="match status" value="2"/>
</dbReference>
<proteinExistence type="inferred from homology"/>
<keyword evidence="6" id="KW-1185">Reference proteome</keyword>
<keyword evidence="2 3" id="KW-0808">Transferase</keyword>
<gene>
    <name evidence="5" type="ORF">ASN18_1601</name>
</gene>
<dbReference type="GO" id="GO:0004315">
    <property type="term" value="F:3-oxoacyl-[acyl-carrier-protein] synthase activity"/>
    <property type="evidence" value="ECO:0007669"/>
    <property type="project" value="UniProtKB-EC"/>
</dbReference>
<sequence length="432" mass="46324">MEKREVVITGMGLVTSLGFGIEENWGNIRALKTGVAHYPQEGCPRAMQYYGKVEAFAYPFDIPNKLTSQMKFLNRGSTLGFAAALDAIKNSRIGFPDMNGIPPGRRALFIATGDFTKIGYDFFYHATKEATNGRWRDIDSAKLNSLTLKKVNPFFLLESISNNLFSALSALIDFKGPNTTLTSLSPCGGQSLELAARAIRQGKADIAVSAGCGNWITEIPMYELEGLGLLSGCAAGVESYRPFDKKRDGFIPGEGGAAIVLEERQSALRRGAVIYGTIMGFGNAIEHAEGPAVSVPERVTLLCINEALTNSGVKIEDLAFISPHGSGTKKGDRSELNSIAAAAGAFPAALCALKPYTGHMAAASDIAEIIFSVLGVRDSIVPATLNFNESEMEKEYPHLKFSNTHQPCHSDKFLSISYGIGGQSSAVVIRCS</sequence>
<dbReference type="EMBL" id="LNQR01000058">
    <property type="protein sequence ID" value="KWT85892.1"/>
    <property type="molecule type" value="Genomic_DNA"/>
</dbReference>
<evidence type="ECO:0000313" key="5">
    <source>
        <dbReference type="EMBL" id="KWT85892.1"/>
    </source>
</evidence>
<comment type="caution">
    <text evidence="5">The sequence shown here is derived from an EMBL/GenBank/DDBJ whole genome shotgun (WGS) entry which is preliminary data.</text>
</comment>
<evidence type="ECO:0000256" key="3">
    <source>
        <dbReference type="RuleBase" id="RU003694"/>
    </source>
</evidence>
<feature type="domain" description="Ketosynthase family 3 (KS3)" evidence="4">
    <location>
        <begin position="3"/>
        <end position="431"/>
    </location>
</feature>
<dbReference type="InterPro" id="IPR014031">
    <property type="entry name" value="Ketoacyl_synth_C"/>
</dbReference>
<dbReference type="SMART" id="SM00825">
    <property type="entry name" value="PKS_KS"/>
    <property type="match status" value="1"/>
</dbReference>